<evidence type="ECO:0000256" key="2">
    <source>
        <dbReference type="ARBA" id="ARBA00022723"/>
    </source>
</evidence>
<evidence type="ECO:0000259" key="8">
    <source>
        <dbReference type="PROSITE" id="PS52027"/>
    </source>
</evidence>
<evidence type="ECO:0000313" key="9">
    <source>
        <dbReference type="Proteomes" id="UP000694865"/>
    </source>
</evidence>
<feature type="region of interest" description="Disordered" evidence="7">
    <location>
        <begin position="1"/>
        <end position="53"/>
    </location>
</feature>
<keyword evidence="3 6" id="KW-0863">Zinc-finger</keyword>
<dbReference type="Pfam" id="PF13913">
    <property type="entry name" value="zf-C2HC_2"/>
    <property type="match status" value="2"/>
</dbReference>
<feature type="compositionally biased region" description="Basic and acidic residues" evidence="7">
    <location>
        <begin position="238"/>
        <end position="252"/>
    </location>
</feature>
<feature type="domain" description="C2HC/C3H-type" evidence="8">
    <location>
        <begin position="462"/>
        <end position="491"/>
    </location>
</feature>
<organism evidence="9 10">
    <name type="scientific">Saccoglossus kowalevskii</name>
    <name type="common">Acorn worm</name>
    <dbReference type="NCBI Taxonomy" id="10224"/>
    <lineage>
        <taxon>Eukaryota</taxon>
        <taxon>Metazoa</taxon>
        <taxon>Hemichordata</taxon>
        <taxon>Enteropneusta</taxon>
        <taxon>Harrimaniidae</taxon>
        <taxon>Saccoglossus</taxon>
    </lineage>
</organism>
<feature type="compositionally biased region" description="Polar residues" evidence="7">
    <location>
        <begin position="297"/>
        <end position="308"/>
    </location>
</feature>
<dbReference type="Proteomes" id="UP000694865">
    <property type="component" value="Unplaced"/>
</dbReference>
<comment type="similarity">
    <text evidence="1">Belongs to the ZC2HC1 family.</text>
</comment>
<sequence length="608" mass="71554">MAQLQSRSEIPPSFKSYNMYYDNHESPPSRIPQLKNNYGSGHRAGKPPPSKLEMLQSDYQKKLLREKEAKMIELYQRNQENAIRKVSGNNKNRGIVRDFFQERRAMQKQSSSEDLPTMAAHFKQKKLARDRLLHVDKPRRPSAGVTRVKPLAPIERQKGYAVPVRNGYNHRQHNGLEYNSDESDKLPTPPISRKPRLVRHHRVKQSPDATFYDDATPYSDEDAPPSKNNLKHLHEKKKKEQQWNGKREKLSDFQRWQMNQDAERQKRLDKLKRKPQPPLSDDEEDENLNENFLAPVTPSNPKSPSHTLLLNKKIKEKEMELQRMIDEQQKELNQLKQNEEREEEERKRMQEQRLREERRRREIKEQVRLETERLEREDSYNNDFHDDYSIQESYRESEPEPEPTPEPKYFPKSKESKPKSVHRHPPPPQPEPEERNDYFGNSADENNIYANTIDEETSVSLDLRRCNTCGRKFASDRLDKHAKVCLMKSSKKRKVFDPVKLRTEGTPMAHYIRQGKHLKPTPKAKGRGGNWRAKHEEFVRSIRDARKMQAHIASGGKVSDLPPPAPSSNPDYEQCPYCQRRFNPDVAVRHIPKCKDIKNRPKPPAKRR</sequence>
<dbReference type="InterPro" id="IPR026104">
    <property type="entry name" value="ZNF_C2HC_dom_1C"/>
</dbReference>
<evidence type="ECO:0000256" key="5">
    <source>
        <dbReference type="ARBA" id="ARBA00023054"/>
    </source>
</evidence>
<feature type="domain" description="C2HC/C3H-type" evidence="8">
    <location>
        <begin position="571"/>
        <end position="600"/>
    </location>
</feature>
<keyword evidence="5" id="KW-0175">Coiled coil</keyword>
<protein>
    <submittedName>
        <fullName evidence="10">Trichohyalin-like isoform X1</fullName>
    </submittedName>
    <submittedName>
        <fullName evidence="11">Trichohyalin-like isoform X2</fullName>
    </submittedName>
</protein>
<dbReference type="RefSeq" id="XP_002730725.1">
    <property type="nucleotide sequence ID" value="XM_002730679.2"/>
</dbReference>
<evidence type="ECO:0000256" key="1">
    <source>
        <dbReference type="ARBA" id="ARBA00010843"/>
    </source>
</evidence>
<keyword evidence="4" id="KW-0862">Zinc</keyword>
<accession>A0ABM0GIQ6</accession>
<dbReference type="PANTHER" id="PTHR14649:SF1">
    <property type="entry name" value="ZINC FINGER C2HC DOMAIN-CONTAINING PROTEIN 1C"/>
    <property type="match status" value="1"/>
</dbReference>
<feature type="region of interest" description="Disordered" evidence="7">
    <location>
        <begin position="589"/>
        <end position="608"/>
    </location>
</feature>
<evidence type="ECO:0000256" key="6">
    <source>
        <dbReference type="PROSITE-ProRule" id="PRU01371"/>
    </source>
</evidence>
<gene>
    <name evidence="10 11" type="primary">LOC100375200</name>
</gene>
<dbReference type="PROSITE" id="PS52027">
    <property type="entry name" value="ZF_C2HC_C3H"/>
    <property type="match status" value="2"/>
</dbReference>
<keyword evidence="2" id="KW-0479">Metal-binding</keyword>
<evidence type="ECO:0000313" key="11">
    <source>
        <dbReference type="RefSeq" id="XP_006811528.1"/>
    </source>
</evidence>
<dbReference type="PANTHER" id="PTHR14649">
    <property type="entry name" value="ZINC FINGER C2HC DOMAIN-CONTAINING PROTEIN 1C"/>
    <property type="match status" value="1"/>
</dbReference>
<reference evidence="10 11" key="1">
    <citation type="submission" date="2025-05" db="UniProtKB">
        <authorList>
            <consortium name="RefSeq"/>
        </authorList>
    </citation>
    <scope>IDENTIFICATION</scope>
    <source>
        <tissue evidence="10 11">Testes</tissue>
    </source>
</reference>
<dbReference type="InterPro" id="IPR049899">
    <property type="entry name" value="Znf_C2HC_C3H"/>
</dbReference>
<dbReference type="RefSeq" id="XP_006811528.1">
    <property type="nucleotide sequence ID" value="XM_006811465.1"/>
</dbReference>
<proteinExistence type="inferred from homology"/>
<feature type="region of interest" description="Disordered" evidence="7">
    <location>
        <begin position="551"/>
        <end position="573"/>
    </location>
</feature>
<feature type="compositionally biased region" description="Basic residues" evidence="7">
    <location>
        <begin position="193"/>
        <end position="204"/>
    </location>
</feature>
<evidence type="ECO:0000256" key="4">
    <source>
        <dbReference type="ARBA" id="ARBA00022833"/>
    </source>
</evidence>
<dbReference type="Gene3D" id="3.30.160.60">
    <property type="entry name" value="Classic Zinc Finger"/>
    <property type="match status" value="2"/>
</dbReference>
<name>A0ABM0GIQ6_SACKO</name>
<evidence type="ECO:0000256" key="3">
    <source>
        <dbReference type="ARBA" id="ARBA00022771"/>
    </source>
</evidence>
<evidence type="ECO:0000256" key="7">
    <source>
        <dbReference type="SAM" id="MobiDB-lite"/>
    </source>
</evidence>
<feature type="region of interest" description="Disordered" evidence="7">
    <location>
        <begin position="156"/>
        <end position="444"/>
    </location>
</feature>
<feature type="compositionally biased region" description="Basic and acidic residues" evidence="7">
    <location>
        <begin position="313"/>
        <end position="330"/>
    </location>
</feature>
<evidence type="ECO:0000313" key="10">
    <source>
        <dbReference type="RefSeq" id="XP_002730725.1"/>
    </source>
</evidence>
<dbReference type="GeneID" id="100375200"/>
<feature type="compositionally biased region" description="Basic and acidic residues" evidence="7">
    <location>
        <begin position="344"/>
        <end position="398"/>
    </location>
</feature>
<keyword evidence="9" id="KW-1185">Reference proteome</keyword>